<proteinExistence type="predicted"/>
<comment type="caution">
    <text evidence="1">The sequence shown here is derived from an EMBL/GenBank/DDBJ whole genome shotgun (WGS) entry which is preliminary data.</text>
</comment>
<dbReference type="InterPro" id="IPR036255">
    <property type="entry name" value="YgfB-like_sf"/>
</dbReference>
<evidence type="ECO:0008006" key="3">
    <source>
        <dbReference type="Google" id="ProtNLM"/>
    </source>
</evidence>
<dbReference type="InterPro" id="IPR011978">
    <property type="entry name" value="YgfB-like"/>
</dbReference>
<dbReference type="RefSeq" id="WP_036189895.1">
    <property type="nucleotide sequence ID" value="NZ_JMQN01000045.1"/>
</dbReference>
<dbReference type="Gene3D" id="1.20.120.740">
    <property type="entry name" value="YgfB uncharacterised protein family UPF0149, PF03695"/>
    <property type="match status" value="1"/>
</dbReference>
<reference evidence="1 2" key="1">
    <citation type="submission" date="2014-04" db="EMBL/GenBank/DDBJ databases">
        <title>Marinobacterium kochiensis sp. nov., isolated from sediment sample collected from Kochi backwaters in Kerala, India.</title>
        <authorList>
            <person name="Singh A."/>
            <person name="Pinnaka A.K."/>
        </authorList>
    </citation>
    <scope>NUCLEOTIDE SEQUENCE [LARGE SCALE GENOMIC DNA]</scope>
    <source>
        <strain evidence="1 2">AK27</strain>
    </source>
</reference>
<dbReference type="PATRIC" id="fig|1232683.4.peg.2921"/>
<dbReference type="NCBIfam" id="TIGR02292">
    <property type="entry name" value="ygfB_yecA"/>
    <property type="match status" value="1"/>
</dbReference>
<evidence type="ECO:0000313" key="2">
    <source>
        <dbReference type="Proteomes" id="UP000028252"/>
    </source>
</evidence>
<dbReference type="AlphaFoldDB" id="A0A081FWF6"/>
<protein>
    <recommendedName>
        <fullName evidence="3">YecA family protein</fullName>
    </recommendedName>
</protein>
<dbReference type="SUPFAM" id="SSF101327">
    <property type="entry name" value="YgfB-like"/>
    <property type="match status" value="1"/>
</dbReference>
<dbReference type="OrthoDB" id="7008537at2"/>
<gene>
    <name evidence="1" type="ORF">ADIMK_2970</name>
</gene>
<dbReference type="Pfam" id="PF03695">
    <property type="entry name" value="UPF0149"/>
    <property type="match status" value="1"/>
</dbReference>
<keyword evidence="2" id="KW-1185">Reference proteome</keyword>
<organism evidence="1 2">
    <name type="scientific">Marinobacterium lacunae</name>
    <dbReference type="NCBI Taxonomy" id="1232683"/>
    <lineage>
        <taxon>Bacteria</taxon>
        <taxon>Pseudomonadati</taxon>
        <taxon>Pseudomonadota</taxon>
        <taxon>Gammaproteobacteria</taxon>
        <taxon>Oceanospirillales</taxon>
        <taxon>Oceanospirillaceae</taxon>
        <taxon>Marinobacterium</taxon>
    </lineage>
</organism>
<dbReference type="eggNOG" id="COG3318">
    <property type="taxonomic scope" value="Bacteria"/>
</dbReference>
<sequence length="193" mass="21814">MTVNTAALITEDELDILEEFLFSPAVSEEALDLISAHGLLCAVNISPVKVPEAEWLGLVFDGEPKWASDAQKTEIVGLLRKLNNTISNDLYSDQEILLPCELTLEPEEDEEVTEITLWAQSFMEGVFIREDDWFGQDEEEVAGLLLPIMVASDLFEDSEITDIRKDRALSEEMCEQIPEVLIDLYLHFHSPEK</sequence>
<accession>A0A081FWF6</accession>
<name>A0A081FWF6_9GAMM</name>
<dbReference type="STRING" id="1232683.ADIMK_2970"/>
<evidence type="ECO:0000313" key="1">
    <source>
        <dbReference type="EMBL" id="KEA62861.1"/>
    </source>
</evidence>
<dbReference type="EMBL" id="JMQN01000045">
    <property type="protein sequence ID" value="KEA62861.1"/>
    <property type="molecule type" value="Genomic_DNA"/>
</dbReference>
<dbReference type="Proteomes" id="UP000028252">
    <property type="component" value="Unassembled WGS sequence"/>
</dbReference>